<protein>
    <submittedName>
        <fullName evidence="2">Uncharacterized component of anaerobic dehydrogenase</fullName>
    </submittedName>
</protein>
<dbReference type="KEGG" id="shi:Shel_02390"/>
<dbReference type="HOGENOM" id="CLU_077650_1_0_11"/>
<dbReference type="PANTHER" id="PTHR34227">
    <property type="entry name" value="CHAPERONE PROTEIN YCDY"/>
    <property type="match status" value="1"/>
</dbReference>
<dbReference type="eggNOG" id="COG3381">
    <property type="taxonomic scope" value="Bacteria"/>
</dbReference>
<dbReference type="Proteomes" id="UP000002026">
    <property type="component" value="Chromosome"/>
</dbReference>
<reference evidence="2 3" key="1">
    <citation type="journal article" date="2009" name="Stand. Genomic Sci.">
        <title>Complete genome sequence of Slackia heliotrinireducens type strain (RHS 1).</title>
        <authorList>
            <person name="Pukall R."/>
            <person name="Lapidus A."/>
            <person name="Nolan M."/>
            <person name="Copeland A."/>
            <person name="Glavina Del Rio T."/>
            <person name="Lucas S."/>
            <person name="Chen F."/>
            <person name="Tice H."/>
            <person name="Cheng J.F."/>
            <person name="Chertkov O."/>
            <person name="Bruce D."/>
            <person name="Goodwin L."/>
            <person name="Kuske C."/>
            <person name="Brettin T."/>
            <person name="Detter J.C."/>
            <person name="Han C."/>
            <person name="Pitluck S."/>
            <person name="Pati A."/>
            <person name="Mavrommatis K."/>
            <person name="Ivanova N."/>
            <person name="Ovchinnikova G."/>
            <person name="Chen A."/>
            <person name="Palaniappan K."/>
            <person name="Schneider S."/>
            <person name="Rohde M."/>
            <person name="Chain P."/>
            <person name="D'haeseleer P."/>
            <person name="Goker M."/>
            <person name="Bristow J."/>
            <person name="Eisen J.A."/>
            <person name="Markowitz V."/>
            <person name="Kyrpides N.C."/>
            <person name="Klenk H.P."/>
            <person name="Hugenholtz P."/>
        </authorList>
    </citation>
    <scope>NUCLEOTIDE SEQUENCE [LARGE SCALE GENOMIC DNA]</scope>
    <source>
        <strain evidence="3">ATCC 29202 / DSM 20476 / NCTC 11029 / RHS 1</strain>
    </source>
</reference>
<evidence type="ECO:0000313" key="3">
    <source>
        <dbReference type="Proteomes" id="UP000002026"/>
    </source>
</evidence>
<dbReference type="PANTHER" id="PTHR34227:SF1">
    <property type="entry name" value="DIMETHYL SULFOXIDE REDUCTASE CHAPERONE-RELATED"/>
    <property type="match status" value="1"/>
</dbReference>
<dbReference type="Pfam" id="PF02613">
    <property type="entry name" value="Nitrate_red_del"/>
    <property type="match status" value="1"/>
</dbReference>
<dbReference type="InterPro" id="IPR050289">
    <property type="entry name" value="TorD/DmsD_chaperones"/>
</dbReference>
<proteinExistence type="predicted"/>
<dbReference type="InterPro" id="IPR036411">
    <property type="entry name" value="TorD-like_sf"/>
</dbReference>
<evidence type="ECO:0000256" key="1">
    <source>
        <dbReference type="ARBA" id="ARBA00023186"/>
    </source>
</evidence>
<gene>
    <name evidence="2" type="ordered locus">Shel_02390</name>
</gene>
<keyword evidence="1" id="KW-0143">Chaperone</keyword>
<keyword evidence="3" id="KW-1185">Reference proteome</keyword>
<accession>C7N1L5</accession>
<name>C7N1L5_SLAHD</name>
<dbReference type="SUPFAM" id="SSF89155">
    <property type="entry name" value="TorD-like"/>
    <property type="match status" value="1"/>
</dbReference>
<dbReference type="RefSeq" id="WP_012797417.1">
    <property type="nucleotide sequence ID" value="NC_013165.1"/>
</dbReference>
<dbReference type="AlphaFoldDB" id="C7N1L5"/>
<organism evidence="2 3">
    <name type="scientific">Slackia heliotrinireducens (strain ATCC 29202 / DSM 20476 / NCTC 11029 / RHS 1)</name>
    <name type="common">Peptococcus heliotrinreducens</name>
    <dbReference type="NCBI Taxonomy" id="471855"/>
    <lineage>
        <taxon>Bacteria</taxon>
        <taxon>Bacillati</taxon>
        <taxon>Actinomycetota</taxon>
        <taxon>Coriobacteriia</taxon>
        <taxon>Eggerthellales</taxon>
        <taxon>Eggerthellaceae</taxon>
        <taxon>Slackia</taxon>
    </lineage>
</organism>
<sequence length="218" mass="23811">MSPDAFFIVSKLFSYPDQALARELVEGNGLNELAEALRICATGPANLDDADGFETRNGSFEELEQAVHAFRQHFGPMSVDEALHDMRIEHTNALAGMPKPMVQPYESIFRGEAEGRRVLIMVDDIAAQVRAAYKSAGVVQVNGSEPADHVSTELEFLGLLADRDDPTFRSFAEDHVLSWMPDFARNVLACANDGGLMRLAAASLLHLLGTLAHPADCR</sequence>
<dbReference type="EMBL" id="CP001684">
    <property type="protein sequence ID" value="ACV21307.1"/>
    <property type="molecule type" value="Genomic_DNA"/>
</dbReference>
<dbReference type="Gene3D" id="1.10.3480.10">
    <property type="entry name" value="TorD-like"/>
    <property type="match status" value="1"/>
</dbReference>
<dbReference type="InterPro" id="IPR020945">
    <property type="entry name" value="DMSO/NO3_reduct_chaperone"/>
</dbReference>
<evidence type="ECO:0000313" key="2">
    <source>
        <dbReference type="EMBL" id="ACV21307.1"/>
    </source>
</evidence>
<dbReference type="STRING" id="471855.Shel_02390"/>